<feature type="region of interest" description="Disordered" evidence="1">
    <location>
        <begin position="1"/>
        <end position="35"/>
    </location>
</feature>
<dbReference type="GO" id="GO:0043161">
    <property type="term" value="P:proteasome-mediated ubiquitin-dependent protein catabolic process"/>
    <property type="evidence" value="ECO:0007669"/>
    <property type="project" value="TreeGrafter"/>
</dbReference>
<feature type="region of interest" description="Disordered" evidence="1">
    <location>
        <begin position="87"/>
        <end position="128"/>
    </location>
</feature>
<keyword evidence="2" id="KW-0647">Proteasome</keyword>
<comment type="caution">
    <text evidence="2">The sequence shown here is derived from an EMBL/GenBank/DDBJ whole genome shotgun (WGS) entry which is preliminary data.</text>
</comment>
<dbReference type="PANTHER" id="PTHR10943:SF1">
    <property type="entry name" value="26S PROTEASOME NON-ATPASE REGULATORY SUBUNIT 2"/>
    <property type="match status" value="1"/>
</dbReference>
<evidence type="ECO:0000256" key="1">
    <source>
        <dbReference type="SAM" id="MobiDB-lite"/>
    </source>
</evidence>
<name>A0A7D9K5F4_PARCT</name>
<dbReference type="Gene3D" id="1.25.10.10">
    <property type="entry name" value="Leucine-rich Repeat Variant"/>
    <property type="match status" value="1"/>
</dbReference>
<keyword evidence="3" id="KW-1185">Reference proteome</keyword>
<dbReference type="Proteomes" id="UP001152795">
    <property type="component" value="Unassembled WGS sequence"/>
</dbReference>
<dbReference type="GO" id="GO:0034515">
    <property type="term" value="C:proteasome storage granule"/>
    <property type="evidence" value="ECO:0007669"/>
    <property type="project" value="TreeGrafter"/>
</dbReference>
<accession>A0A7D9K5F4</accession>
<sequence>SKIFSPPGDDDDCCRGDDGGDDGGDDYDGDYDGKQDAAEAPLAALNAVPDPLGKWASVLVEICSYAGTGNVLKIQNLLHICSEHYEEKEKETKEPKESDSRETKDAKGKTKDATAGAPKEEPKPKLDGSHQGVAVLGISLIAMGEEIGAQMALRTFRHLLQYGEPVIRRAVPLALAMLSASNPQLSIMDMLSKLSHDNDAEVAHNSIFAMGVVAAGTNNARLAGMLRQLAQYYNKDASNLFMVRLAQGLVHLGKGTMTIGPYHCDRSLMSPVAVAGLLSVLVAGLDMKNSKFKIHLYISLK</sequence>
<dbReference type="SUPFAM" id="SSF48371">
    <property type="entry name" value="ARM repeat"/>
    <property type="match status" value="1"/>
</dbReference>
<feature type="non-terminal residue" evidence="2">
    <location>
        <position position="301"/>
    </location>
</feature>
<dbReference type="GO" id="GO:0005634">
    <property type="term" value="C:nucleus"/>
    <property type="evidence" value="ECO:0007669"/>
    <property type="project" value="TreeGrafter"/>
</dbReference>
<evidence type="ECO:0000313" key="2">
    <source>
        <dbReference type="EMBL" id="CAB4041596.1"/>
    </source>
</evidence>
<organism evidence="2 3">
    <name type="scientific">Paramuricea clavata</name>
    <name type="common">Red gorgonian</name>
    <name type="synonym">Violescent sea-whip</name>
    <dbReference type="NCBI Taxonomy" id="317549"/>
    <lineage>
        <taxon>Eukaryota</taxon>
        <taxon>Metazoa</taxon>
        <taxon>Cnidaria</taxon>
        <taxon>Anthozoa</taxon>
        <taxon>Octocorallia</taxon>
        <taxon>Malacalcyonacea</taxon>
        <taxon>Plexauridae</taxon>
        <taxon>Paramuricea</taxon>
    </lineage>
</organism>
<dbReference type="InterPro" id="IPR011989">
    <property type="entry name" value="ARM-like"/>
</dbReference>
<dbReference type="PANTHER" id="PTHR10943">
    <property type="entry name" value="26S PROTEASOME NON-ATPASE REGULATORY SUBUNIT"/>
    <property type="match status" value="1"/>
</dbReference>
<reference evidence="2" key="1">
    <citation type="submission" date="2020-04" db="EMBL/GenBank/DDBJ databases">
        <authorList>
            <person name="Alioto T."/>
            <person name="Alioto T."/>
            <person name="Gomez Garrido J."/>
        </authorList>
    </citation>
    <scope>NUCLEOTIDE SEQUENCE</scope>
    <source>
        <strain evidence="2">A484AB</strain>
    </source>
</reference>
<dbReference type="AlphaFoldDB" id="A0A7D9K5F4"/>
<protein>
    <submittedName>
        <fullName evidence="2">26S proteasome non-ATPase regulatory subunit 2</fullName>
    </submittedName>
</protein>
<dbReference type="OrthoDB" id="10252509at2759"/>
<gene>
    <name evidence="2" type="ORF">PACLA_8A085175</name>
</gene>
<dbReference type="EMBL" id="CACRXK020028573">
    <property type="protein sequence ID" value="CAB4041596.1"/>
    <property type="molecule type" value="Genomic_DNA"/>
</dbReference>
<dbReference type="Pfam" id="PF01851">
    <property type="entry name" value="PC_rep"/>
    <property type="match status" value="1"/>
</dbReference>
<proteinExistence type="predicted"/>
<dbReference type="InterPro" id="IPR016024">
    <property type="entry name" value="ARM-type_fold"/>
</dbReference>
<evidence type="ECO:0000313" key="3">
    <source>
        <dbReference type="Proteomes" id="UP001152795"/>
    </source>
</evidence>
<dbReference type="GO" id="GO:0008540">
    <property type="term" value="C:proteasome regulatory particle, base subcomplex"/>
    <property type="evidence" value="ECO:0007669"/>
    <property type="project" value="TreeGrafter"/>
</dbReference>
<feature type="compositionally biased region" description="Acidic residues" evidence="1">
    <location>
        <begin position="19"/>
        <end position="30"/>
    </location>
</feature>
<dbReference type="InterPro" id="IPR002015">
    <property type="entry name" value="Proteasome/cyclosome_rpt"/>
</dbReference>